<proteinExistence type="predicted"/>
<reference evidence="2" key="1">
    <citation type="journal article" date="2012" name="Nat. Biotechnol.">
        <title>Reference genome sequence of the model plant Setaria.</title>
        <authorList>
            <person name="Bennetzen J.L."/>
            <person name="Schmutz J."/>
            <person name="Wang H."/>
            <person name="Percifield R."/>
            <person name="Hawkins J."/>
            <person name="Pontaroli A.C."/>
            <person name="Estep M."/>
            <person name="Feng L."/>
            <person name="Vaughn J.N."/>
            <person name="Grimwood J."/>
            <person name="Jenkins J."/>
            <person name="Barry K."/>
            <person name="Lindquist E."/>
            <person name="Hellsten U."/>
            <person name="Deshpande S."/>
            <person name="Wang X."/>
            <person name="Wu X."/>
            <person name="Mitros T."/>
            <person name="Triplett J."/>
            <person name="Yang X."/>
            <person name="Ye C.Y."/>
            <person name="Mauro-Herrera M."/>
            <person name="Wang L."/>
            <person name="Li P."/>
            <person name="Sharma M."/>
            <person name="Sharma R."/>
            <person name="Ronald P.C."/>
            <person name="Panaud O."/>
            <person name="Kellogg E.A."/>
            <person name="Brutnell T.P."/>
            <person name="Doust A.N."/>
            <person name="Tuskan G.A."/>
            <person name="Rokhsar D."/>
            <person name="Devos K.M."/>
        </authorList>
    </citation>
    <scope>NUCLEOTIDE SEQUENCE [LARGE SCALE GENOMIC DNA]</scope>
    <source>
        <strain evidence="2">Yugu1</strain>
    </source>
</reference>
<accession>A0A368RLU4</accession>
<reference evidence="2" key="2">
    <citation type="submission" date="2015-07" db="EMBL/GenBank/DDBJ databases">
        <authorList>
            <person name="Noorani M."/>
        </authorList>
    </citation>
    <scope>NUCLEOTIDE SEQUENCE</scope>
    <source>
        <strain evidence="2">Yugu1</strain>
    </source>
</reference>
<gene>
    <name evidence="2" type="ORF">SETIT_6G147400v2</name>
</gene>
<dbReference type="AlphaFoldDB" id="A0A368RLU4"/>
<evidence type="ECO:0000256" key="1">
    <source>
        <dbReference type="SAM" id="MobiDB-lite"/>
    </source>
</evidence>
<dbReference type="EMBL" id="CM003533">
    <property type="protein sequence ID" value="RCV31073.1"/>
    <property type="molecule type" value="Genomic_DNA"/>
</dbReference>
<organism evidence="2">
    <name type="scientific">Setaria italica</name>
    <name type="common">Foxtail millet</name>
    <name type="synonym">Panicum italicum</name>
    <dbReference type="NCBI Taxonomy" id="4555"/>
    <lineage>
        <taxon>Eukaryota</taxon>
        <taxon>Viridiplantae</taxon>
        <taxon>Streptophyta</taxon>
        <taxon>Embryophyta</taxon>
        <taxon>Tracheophyta</taxon>
        <taxon>Spermatophyta</taxon>
        <taxon>Magnoliopsida</taxon>
        <taxon>Liliopsida</taxon>
        <taxon>Poales</taxon>
        <taxon>Poaceae</taxon>
        <taxon>PACMAD clade</taxon>
        <taxon>Panicoideae</taxon>
        <taxon>Panicodae</taxon>
        <taxon>Paniceae</taxon>
        <taxon>Cenchrinae</taxon>
        <taxon>Setaria</taxon>
    </lineage>
</organism>
<feature type="compositionally biased region" description="Low complexity" evidence="1">
    <location>
        <begin position="1"/>
        <end position="15"/>
    </location>
</feature>
<name>A0A368RLU4_SETIT</name>
<evidence type="ECO:0000313" key="2">
    <source>
        <dbReference type="EMBL" id="RCV31073.1"/>
    </source>
</evidence>
<protein>
    <submittedName>
        <fullName evidence="2">Uncharacterized protein</fullName>
    </submittedName>
</protein>
<sequence length="116" mass="12087">MSSSSASSPPCGLATPPTPPPSPFAGPEARTPVRPPSRGSSPWPPPSPWGCFSSPLSCCCSGTARAATQWPERLLGMKKAPGGRRRRVLRTPEDAAVRMVYVAPLPPPLLPSPSCS</sequence>
<feature type="region of interest" description="Disordered" evidence="1">
    <location>
        <begin position="1"/>
        <end position="46"/>
    </location>
</feature>